<proteinExistence type="predicted"/>
<dbReference type="InterPro" id="IPR027831">
    <property type="entry name" value="DUF4485"/>
</dbReference>
<feature type="region of interest" description="Disordered" evidence="1">
    <location>
        <begin position="294"/>
        <end position="313"/>
    </location>
</feature>
<evidence type="ECO:0000256" key="2">
    <source>
        <dbReference type="SAM" id="SignalP"/>
    </source>
</evidence>
<feature type="region of interest" description="Disordered" evidence="1">
    <location>
        <begin position="458"/>
        <end position="483"/>
    </location>
</feature>
<feature type="chain" id="PRO_5044005586" evidence="2">
    <location>
        <begin position="16"/>
        <end position="483"/>
    </location>
</feature>
<reference evidence="3" key="1">
    <citation type="submission" date="2022-08" db="UniProtKB">
        <authorList>
            <consortium name="EnsemblMetazoa"/>
        </authorList>
    </citation>
    <scope>IDENTIFICATION</scope>
    <source>
        <strain evidence="3">EBRO</strain>
    </source>
</reference>
<evidence type="ECO:0000256" key="1">
    <source>
        <dbReference type="SAM" id="MobiDB-lite"/>
    </source>
</evidence>
<dbReference type="AlphaFoldDB" id="A0A182J2M1"/>
<accession>A0A182J2M1</accession>
<protein>
    <submittedName>
        <fullName evidence="3">DUF4485 domain-containing protein</fullName>
    </submittedName>
</protein>
<keyword evidence="2" id="KW-0732">Signal</keyword>
<organism evidence="3">
    <name type="scientific">Anopheles atroparvus</name>
    <name type="common">European mosquito</name>
    <dbReference type="NCBI Taxonomy" id="41427"/>
    <lineage>
        <taxon>Eukaryota</taxon>
        <taxon>Metazoa</taxon>
        <taxon>Ecdysozoa</taxon>
        <taxon>Arthropoda</taxon>
        <taxon>Hexapoda</taxon>
        <taxon>Insecta</taxon>
        <taxon>Pterygota</taxon>
        <taxon>Neoptera</taxon>
        <taxon>Endopterygota</taxon>
        <taxon>Diptera</taxon>
        <taxon>Nematocera</taxon>
        <taxon>Culicoidea</taxon>
        <taxon>Culicidae</taxon>
        <taxon>Anophelinae</taxon>
        <taxon>Anopheles</taxon>
    </lineage>
</organism>
<dbReference type="VEuPathDB" id="VectorBase:AATE010194"/>
<feature type="signal peptide" evidence="2">
    <location>
        <begin position="1"/>
        <end position="15"/>
    </location>
</feature>
<sequence>MLLLLLLLLRRLIWAGIHGDLCYRAEIVLRALDRGGRGCDGHLHRRSRSRYRFQRRQRNGLRNIRHRYGGDLLLVDRRNDRWLPEVILDRATSLVAGRLLMSPPPSSGAIATGLEIVVGLVAFVKMNRDTGFGEVVTVGDGVEATLLFDTWMMVTFAGSSSLDAIFLPVRTMATPEEKETDELTLDQEYRQCLQVVRDLIPSLEEPNDIHKTAQWIERFNRTRPDEKVLRNRCAMLLQQQLAEDNLTHPFIFQRFLVEPLEKLLPPDDPDPVGDGPLLVPLQELAEQAETLNRRTEGDISELQQLSKPTQTNEEGSYLLHLQKALRSALLLQVPDILEHPESPIPALPDTLRATDREWLSIVLEGIRAKAYERRRVEQPQRPSRRSIESQTADRAATLNATLDRDEIERYLERKFAKLYASFRVREKAFEIRTQSAGGIHLIDVSQRLIKQYRQGAGQLLRTKRQPPPVVQTTLDRNRRRSDN</sequence>
<dbReference type="EnsemblMetazoa" id="AATE010194-RA">
    <property type="protein sequence ID" value="AATE010194-PA.1"/>
    <property type="gene ID" value="AATE010194"/>
</dbReference>
<feature type="compositionally biased region" description="Polar residues" evidence="1">
    <location>
        <begin position="301"/>
        <end position="313"/>
    </location>
</feature>
<dbReference type="Pfam" id="PF14846">
    <property type="entry name" value="DUF4485"/>
    <property type="match status" value="1"/>
</dbReference>
<evidence type="ECO:0000313" key="3">
    <source>
        <dbReference type="EnsemblMetazoa" id="AATE010194-PA.1"/>
    </source>
</evidence>
<name>A0A182J2M1_ANOAO</name>